<dbReference type="InterPro" id="IPR012338">
    <property type="entry name" value="Beta-lactam/transpept-like"/>
</dbReference>
<evidence type="ECO:0000313" key="3">
    <source>
        <dbReference type="EMBL" id="MDP4537534.1"/>
    </source>
</evidence>
<feature type="domain" description="Beta-lactamase class A catalytic" evidence="2">
    <location>
        <begin position="92"/>
        <end position="366"/>
    </location>
</feature>
<evidence type="ECO:0000256" key="1">
    <source>
        <dbReference type="SAM" id="SignalP"/>
    </source>
</evidence>
<keyword evidence="3" id="KW-0378">Hydrolase</keyword>
<comment type="caution">
    <text evidence="3">The sequence shown here is derived from an EMBL/GenBank/DDBJ whole genome shotgun (WGS) entry which is preliminary data.</text>
</comment>
<dbReference type="SUPFAM" id="SSF56601">
    <property type="entry name" value="beta-lactamase/transpeptidase-like"/>
    <property type="match status" value="1"/>
</dbReference>
<dbReference type="Gene3D" id="3.40.710.10">
    <property type="entry name" value="DD-peptidase/beta-lactamase superfamily"/>
    <property type="match status" value="1"/>
</dbReference>
<gene>
    <name evidence="3" type="ORF">Q3O60_15200</name>
</gene>
<keyword evidence="1" id="KW-0732">Signal</keyword>
<dbReference type="Proteomes" id="UP001231616">
    <property type="component" value="Unassembled WGS sequence"/>
</dbReference>
<dbReference type="InterPro" id="IPR045155">
    <property type="entry name" value="Beta-lactam_cat"/>
</dbReference>
<keyword evidence="4" id="KW-1185">Reference proteome</keyword>
<organism evidence="3 4">
    <name type="scientific">Alkalimonas collagenimarina</name>
    <dbReference type="NCBI Taxonomy" id="400390"/>
    <lineage>
        <taxon>Bacteria</taxon>
        <taxon>Pseudomonadati</taxon>
        <taxon>Pseudomonadota</taxon>
        <taxon>Gammaproteobacteria</taxon>
        <taxon>Alkalimonas</taxon>
    </lineage>
</organism>
<protein>
    <submittedName>
        <fullName evidence="3">Serine hydrolase</fullName>
    </submittedName>
</protein>
<proteinExistence type="predicted"/>
<sequence length="437" mass="50119">MSVSHVPLISCTLLCLVSLVSYASDVSPKIECLSANKAICQQANTKLFASIPDTYPTLQKVLANPKQFRVQIQYTQIIREPSQTPHLIRYNLGVDDQIYHYPASTVKLPVAILALEWLEQQQASLDIDTTWHTFASRPSQVAVTKDSDAIDQRPTLHHYIKQVMMVSDNPGFNRMYELLGLDHMNQSLRSKGLSSATINHRLSMPMSVEENRHFNPMAFLDAQGHVLHALPARYSESYYPNILNPKLGQRYFAGGELIEAPMDFTDKNRLSIADLSGVIERLIFPQLFSAEQQFQISDEHRELLLRYMAKYPSESQQPDYASKGIADNRYKYIKFGGTPQSIPTQQRWLNKIGSAYGFLTDAGYFIDLEHHIEFFVSATVYVNDNETLNDDTYEYQQIGLPFHRELGEYLYSYELKRARSVTPDLSFWQQFITDFEQ</sequence>
<feature type="chain" id="PRO_5046549295" evidence="1">
    <location>
        <begin position="24"/>
        <end position="437"/>
    </location>
</feature>
<dbReference type="RefSeq" id="WP_305894793.1">
    <property type="nucleotide sequence ID" value="NZ_JAUZVZ010000026.1"/>
</dbReference>
<name>A0ABT9H391_9GAMM</name>
<dbReference type="GO" id="GO:0016787">
    <property type="term" value="F:hydrolase activity"/>
    <property type="evidence" value="ECO:0007669"/>
    <property type="project" value="UniProtKB-KW"/>
</dbReference>
<evidence type="ECO:0000313" key="4">
    <source>
        <dbReference type="Proteomes" id="UP001231616"/>
    </source>
</evidence>
<feature type="signal peptide" evidence="1">
    <location>
        <begin position="1"/>
        <end position="23"/>
    </location>
</feature>
<evidence type="ECO:0000259" key="2">
    <source>
        <dbReference type="Pfam" id="PF13354"/>
    </source>
</evidence>
<reference evidence="3 4" key="1">
    <citation type="submission" date="2023-08" db="EMBL/GenBank/DDBJ databases">
        <authorList>
            <person name="Joshi A."/>
            <person name="Thite S."/>
        </authorList>
    </citation>
    <scope>NUCLEOTIDE SEQUENCE [LARGE SCALE GENOMIC DNA]</scope>
    <source>
        <strain evidence="3 4">AC40</strain>
    </source>
</reference>
<dbReference type="EMBL" id="JAUZVZ010000026">
    <property type="protein sequence ID" value="MDP4537534.1"/>
    <property type="molecule type" value="Genomic_DNA"/>
</dbReference>
<dbReference type="Pfam" id="PF13354">
    <property type="entry name" value="Beta-lactamase2"/>
    <property type="match status" value="1"/>
</dbReference>
<accession>A0ABT9H391</accession>